<accession>A0ABQ5LPA4</accession>
<evidence type="ECO:0000313" key="2">
    <source>
        <dbReference type="Proteomes" id="UP001144205"/>
    </source>
</evidence>
<dbReference type="Pfam" id="PF00378">
    <property type="entry name" value="ECH_1"/>
    <property type="match status" value="1"/>
</dbReference>
<comment type="caution">
    <text evidence="1">The sequence shown here is derived from an EMBL/GenBank/DDBJ whole genome shotgun (WGS) entry which is preliminary data.</text>
</comment>
<dbReference type="InterPro" id="IPR029045">
    <property type="entry name" value="ClpP/crotonase-like_dom_sf"/>
</dbReference>
<evidence type="ECO:0008006" key="3">
    <source>
        <dbReference type="Google" id="ProtNLM"/>
    </source>
</evidence>
<proteinExistence type="predicted"/>
<dbReference type="Gene3D" id="3.90.226.10">
    <property type="entry name" value="2-enoyl-CoA Hydratase, Chain A, domain 1"/>
    <property type="match status" value="1"/>
</dbReference>
<name>A0ABQ5LPA4_9RHOB</name>
<evidence type="ECO:0000313" key="1">
    <source>
        <dbReference type="EMBL" id="GKY86837.1"/>
    </source>
</evidence>
<protein>
    <recommendedName>
        <fullName evidence="3">Enoyl-CoA hydratase</fullName>
    </recommendedName>
</protein>
<gene>
    <name evidence="1" type="ORF">STA1M1_07060</name>
</gene>
<dbReference type="InterPro" id="IPR001753">
    <property type="entry name" value="Enoyl-CoA_hydra/iso"/>
</dbReference>
<reference evidence="1" key="1">
    <citation type="journal article" date="2023" name="Int. J. Syst. Evol. Microbiol.">
        <title>Sinisalibacter aestuarii sp. nov., isolated from estuarine sediment of the Arakawa River.</title>
        <authorList>
            <person name="Arafat S.T."/>
            <person name="Hirano S."/>
            <person name="Sato A."/>
            <person name="Takeuchi K."/>
            <person name="Yasuda T."/>
            <person name="Terahara T."/>
            <person name="Hamada M."/>
            <person name="Kobayashi T."/>
        </authorList>
    </citation>
    <scope>NUCLEOTIDE SEQUENCE</scope>
    <source>
        <strain evidence="1">B-399</strain>
    </source>
</reference>
<sequence length="100" mass="10462">MGERRAAEFLLTGQAMGAGDAAEAGLITRAVPHDELPGEVERVIASVASRKGRSGGITRRLMHAGRTAGLRDHLEAEAENIARLAGEEAAKTSIAAFLAR</sequence>
<dbReference type="EMBL" id="BROH01000001">
    <property type="protein sequence ID" value="GKY86837.1"/>
    <property type="molecule type" value="Genomic_DNA"/>
</dbReference>
<organism evidence="1 2">
    <name type="scientific">Sinisalibacter aestuarii</name>
    <dbReference type="NCBI Taxonomy" id="2949426"/>
    <lineage>
        <taxon>Bacteria</taxon>
        <taxon>Pseudomonadati</taxon>
        <taxon>Pseudomonadota</taxon>
        <taxon>Alphaproteobacteria</taxon>
        <taxon>Rhodobacterales</taxon>
        <taxon>Roseobacteraceae</taxon>
        <taxon>Sinisalibacter</taxon>
    </lineage>
</organism>
<dbReference type="SUPFAM" id="SSF52096">
    <property type="entry name" value="ClpP/crotonase"/>
    <property type="match status" value="1"/>
</dbReference>
<dbReference type="Proteomes" id="UP001144205">
    <property type="component" value="Unassembled WGS sequence"/>
</dbReference>
<keyword evidence="2" id="KW-1185">Reference proteome</keyword>